<dbReference type="AlphaFoldDB" id="A0A4U3L8C6"/>
<protein>
    <submittedName>
        <fullName evidence="1">Type IX secretion system membrane protein PorP/SprF</fullName>
    </submittedName>
</protein>
<dbReference type="EMBL" id="SZQL01000004">
    <property type="protein sequence ID" value="TKK69947.1"/>
    <property type="molecule type" value="Genomic_DNA"/>
</dbReference>
<sequence length="332" mass="36770">MLVLCCSVQTTLAQDLHFSQYFNNPLLINPANTGFAPEVDWRAGVSYRNQYSSLTANPYKTMSAWGDAQLFNNRFDNGWVGIGGALLRDVAGAGNLTSTRAFGSVAYHQLLGLSSLLSAGFNVGFISKKVDFTKLTFDNQWNGKFFDINIPSNESFAYSQIGYFDLQAGLNYAFFPSENLYFNAGFSASHINRPRESFFSQQSLVDQRLDVRYTAFANAAIKLNDQWIVNPNAYVSKMANNWEVVAGLNANYNLSGDGTAQLIGGLYYRYRDAAIPMVGFQLKDYKITVSYDATTSSLGNYNNRYGAYELSLVKTGIYGGGDKSVKCPTVKF</sequence>
<evidence type="ECO:0000313" key="2">
    <source>
        <dbReference type="Proteomes" id="UP000305848"/>
    </source>
</evidence>
<evidence type="ECO:0000313" key="1">
    <source>
        <dbReference type="EMBL" id="TKK69947.1"/>
    </source>
</evidence>
<organism evidence="1 2">
    <name type="scientific">Ilyomonas limi</name>
    <dbReference type="NCBI Taxonomy" id="2575867"/>
    <lineage>
        <taxon>Bacteria</taxon>
        <taxon>Pseudomonadati</taxon>
        <taxon>Bacteroidota</taxon>
        <taxon>Chitinophagia</taxon>
        <taxon>Chitinophagales</taxon>
        <taxon>Chitinophagaceae</taxon>
        <taxon>Ilyomonas</taxon>
    </lineage>
</organism>
<accession>A0A4U3L8C6</accession>
<comment type="caution">
    <text evidence="1">The sequence shown here is derived from an EMBL/GenBank/DDBJ whole genome shotgun (WGS) entry which is preliminary data.</text>
</comment>
<proteinExistence type="predicted"/>
<dbReference type="Pfam" id="PF11751">
    <property type="entry name" value="PorP_SprF"/>
    <property type="match status" value="1"/>
</dbReference>
<reference evidence="1 2" key="1">
    <citation type="submission" date="2019-05" db="EMBL/GenBank/DDBJ databases">
        <title>Panacibacter sp. strain 17mud1-8 Genome sequencing and assembly.</title>
        <authorList>
            <person name="Chhetri G."/>
        </authorList>
    </citation>
    <scope>NUCLEOTIDE SEQUENCE [LARGE SCALE GENOMIC DNA]</scope>
    <source>
        <strain evidence="1 2">17mud1-8</strain>
    </source>
</reference>
<name>A0A4U3L8C6_9BACT</name>
<dbReference type="OrthoDB" id="1186563at2"/>
<dbReference type="InterPro" id="IPR019861">
    <property type="entry name" value="PorP/SprF_Bacteroidetes"/>
</dbReference>
<dbReference type="Proteomes" id="UP000305848">
    <property type="component" value="Unassembled WGS sequence"/>
</dbReference>
<dbReference type="NCBIfam" id="TIGR03519">
    <property type="entry name" value="T9SS_PorP_fam"/>
    <property type="match status" value="1"/>
</dbReference>
<keyword evidence="2" id="KW-1185">Reference proteome</keyword>
<gene>
    <name evidence="1" type="ORF">FC093_06795</name>
</gene>